<evidence type="ECO:0008006" key="3">
    <source>
        <dbReference type="Google" id="ProtNLM"/>
    </source>
</evidence>
<evidence type="ECO:0000313" key="1">
    <source>
        <dbReference type="EMBL" id="NML44997.1"/>
    </source>
</evidence>
<organism evidence="1 2">
    <name type="scientific">Ramlibacter agri</name>
    <dbReference type="NCBI Taxonomy" id="2728837"/>
    <lineage>
        <taxon>Bacteria</taxon>
        <taxon>Pseudomonadati</taxon>
        <taxon>Pseudomonadota</taxon>
        <taxon>Betaproteobacteria</taxon>
        <taxon>Burkholderiales</taxon>
        <taxon>Comamonadaceae</taxon>
        <taxon>Ramlibacter</taxon>
    </lineage>
</organism>
<comment type="caution">
    <text evidence="1">The sequence shown here is derived from an EMBL/GenBank/DDBJ whole genome shotgun (WGS) entry which is preliminary data.</text>
</comment>
<sequence>MRSRQALAQGAAGCAGYRPANRYIVFQLLPHTLKLGPEVWRVLAKCHATRNLGEYEGLLEVDERLLADLITATYAVADALQRVLLDSP</sequence>
<reference evidence="1 2" key="1">
    <citation type="submission" date="2020-04" db="EMBL/GenBank/DDBJ databases">
        <title>Ramlibacter sp. G-1-2-2 isolated from soil.</title>
        <authorList>
            <person name="Dahal R.H."/>
        </authorList>
    </citation>
    <scope>NUCLEOTIDE SEQUENCE [LARGE SCALE GENOMIC DNA]</scope>
    <source>
        <strain evidence="1 2">G-1-2-2</strain>
    </source>
</reference>
<evidence type="ECO:0000313" key="2">
    <source>
        <dbReference type="Proteomes" id="UP000541185"/>
    </source>
</evidence>
<dbReference type="AlphaFoldDB" id="A0A848H3C4"/>
<protein>
    <recommendedName>
        <fullName evidence="3">HEPN domain-containing protein</fullName>
    </recommendedName>
</protein>
<gene>
    <name evidence="1" type="ORF">HHL11_14660</name>
</gene>
<dbReference type="EMBL" id="JABBFX010000001">
    <property type="protein sequence ID" value="NML44997.1"/>
    <property type="molecule type" value="Genomic_DNA"/>
</dbReference>
<dbReference type="Proteomes" id="UP000541185">
    <property type="component" value="Unassembled WGS sequence"/>
</dbReference>
<accession>A0A848H3C4</accession>
<name>A0A848H3C4_9BURK</name>
<keyword evidence="2" id="KW-1185">Reference proteome</keyword>
<proteinExistence type="predicted"/>